<evidence type="ECO:0000313" key="1">
    <source>
        <dbReference type="EMBL" id="KRX88188.1"/>
    </source>
</evidence>
<gene>
    <name evidence="1" type="ORF">T12_13481</name>
</gene>
<sequence length="31" mass="3745">MDFRFMLLFSKIGKNYFFNFLFALNADAEYA</sequence>
<dbReference type="Proteomes" id="UP000054783">
    <property type="component" value="Unassembled WGS sequence"/>
</dbReference>
<keyword evidence="2" id="KW-1185">Reference proteome</keyword>
<comment type="caution">
    <text evidence="1">The sequence shown here is derived from an EMBL/GenBank/DDBJ whole genome shotgun (WGS) entry which is preliminary data.</text>
</comment>
<organism evidence="1 2">
    <name type="scientific">Trichinella patagoniensis</name>
    <dbReference type="NCBI Taxonomy" id="990121"/>
    <lineage>
        <taxon>Eukaryota</taxon>
        <taxon>Metazoa</taxon>
        <taxon>Ecdysozoa</taxon>
        <taxon>Nematoda</taxon>
        <taxon>Enoplea</taxon>
        <taxon>Dorylaimia</taxon>
        <taxon>Trichinellida</taxon>
        <taxon>Trichinellidae</taxon>
        <taxon>Trichinella</taxon>
    </lineage>
</organism>
<accession>A0A0V0XJL4</accession>
<dbReference type="AlphaFoldDB" id="A0A0V0XJL4"/>
<proteinExistence type="predicted"/>
<protein>
    <submittedName>
        <fullName evidence="1">Uncharacterized protein</fullName>
    </submittedName>
</protein>
<name>A0A0V0XJL4_9BILA</name>
<reference evidence="1 2" key="1">
    <citation type="submission" date="2015-01" db="EMBL/GenBank/DDBJ databases">
        <title>Evolution of Trichinella species and genotypes.</title>
        <authorList>
            <person name="Korhonen P.K."/>
            <person name="Edoardo P."/>
            <person name="Giuseppe L.R."/>
            <person name="Gasser R.B."/>
        </authorList>
    </citation>
    <scope>NUCLEOTIDE SEQUENCE [LARGE SCALE GENOMIC DNA]</scope>
    <source>
        <strain evidence="1">ISS2496</strain>
    </source>
</reference>
<evidence type="ECO:0000313" key="2">
    <source>
        <dbReference type="Proteomes" id="UP000054783"/>
    </source>
</evidence>
<dbReference type="EMBL" id="JYDQ01004828">
    <property type="protein sequence ID" value="KRX88188.1"/>
    <property type="molecule type" value="Genomic_DNA"/>
</dbReference>